<evidence type="ECO:0000313" key="4">
    <source>
        <dbReference type="Proteomes" id="UP001016761"/>
    </source>
</evidence>
<name>A0ABX2LAK2_9EURY</name>
<gene>
    <name evidence="3" type="ORF">HTZ84_00830</name>
</gene>
<accession>A0ABX2LAK2</accession>
<proteinExistence type="inferred from homology"/>
<dbReference type="PANTHER" id="PTHR42693:SF33">
    <property type="entry name" value="ARYLSULFATASE"/>
    <property type="match status" value="1"/>
</dbReference>
<evidence type="ECO:0000256" key="1">
    <source>
        <dbReference type="ARBA" id="ARBA00008779"/>
    </source>
</evidence>
<dbReference type="Proteomes" id="UP001016761">
    <property type="component" value="Unassembled WGS sequence"/>
</dbReference>
<dbReference type="InterPro" id="IPR017850">
    <property type="entry name" value="Alkaline_phosphatase_core_sf"/>
</dbReference>
<protein>
    <submittedName>
        <fullName evidence="3">Sulfatase-like hydrolase/transferase</fullName>
    </submittedName>
</protein>
<dbReference type="InterPro" id="IPR050738">
    <property type="entry name" value="Sulfatase"/>
</dbReference>
<comment type="similarity">
    <text evidence="1">Belongs to the sulfatase family.</text>
</comment>
<evidence type="ECO:0000313" key="3">
    <source>
        <dbReference type="EMBL" id="NUC70866.1"/>
    </source>
</evidence>
<sequence>MDSVRYDYYSKHTVGSPTGPDILDFDVTRFSSAYANAPYTPASVPSFLTGELPLEDGHVMHRDSKTLPEYFNDGGYQTILGYNNVQISRFGVTDEFDIVVDHTQPENSSGSAHSLSERIRSLIGDIIEITPNSEDIKKFGDYWLTDLERRFTSPPPSHAPDESVIDELLVRRDEIEEPFFLWIHMMDTHHPYVFDSEDWAVLTDEPLDRQHHRRLFEQAKLDISVGDYRRPLDQRQRNLMRHTYEASILRANRNVSRLLSEFATPNSVCAITSDHGEELWERGFFGHAAAPSKPRRMTLTEEMIHVPLLLASPSAVAHEVSTPVSLVDLLPTLLDAAGIEVPSALRGRSLLPVVEGGKLSSQPVFAHATSPGDPKTYYEHPDARTLGAVLDGHVKYRWSDDGQELLHDLEEDPSESVDIAGAHGEKTNELANLLRDSLKPYKKSTTTDGIDEKIENQLRDLGYLE</sequence>
<dbReference type="EMBL" id="JABUQZ010000001">
    <property type="protein sequence ID" value="NUC70866.1"/>
    <property type="molecule type" value="Genomic_DNA"/>
</dbReference>
<evidence type="ECO:0000259" key="2">
    <source>
        <dbReference type="Pfam" id="PF00884"/>
    </source>
</evidence>
<feature type="domain" description="Sulfatase N-terminal" evidence="2">
    <location>
        <begin position="2"/>
        <end position="339"/>
    </location>
</feature>
<keyword evidence="4" id="KW-1185">Reference proteome</keyword>
<comment type="caution">
    <text evidence="3">The sequence shown here is derived from an EMBL/GenBank/DDBJ whole genome shotgun (WGS) entry which is preliminary data.</text>
</comment>
<organism evidence="3 4">
    <name type="scientific">Haloterrigena gelatinilytica</name>
    <dbReference type="NCBI Taxonomy" id="2741724"/>
    <lineage>
        <taxon>Archaea</taxon>
        <taxon>Methanobacteriati</taxon>
        <taxon>Methanobacteriota</taxon>
        <taxon>Stenosarchaea group</taxon>
        <taxon>Halobacteria</taxon>
        <taxon>Halobacteriales</taxon>
        <taxon>Natrialbaceae</taxon>
        <taxon>Haloterrigena</taxon>
    </lineage>
</organism>
<dbReference type="PANTHER" id="PTHR42693">
    <property type="entry name" value="ARYLSULFATASE FAMILY MEMBER"/>
    <property type="match status" value="1"/>
</dbReference>
<dbReference type="InterPro" id="IPR000917">
    <property type="entry name" value="Sulfatase_N"/>
</dbReference>
<reference evidence="3 4" key="1">
    <citation type="submission" date="2020-06" db="EMBL/GenBank/DDBJ databases">
        <title>Haloterrigena sp. nov., an extremely halophilic archaeon isolated from a saline sediment.</title>
        <authorList>
            <person name="Liu B.-B."/>
        </authorList>
    </citation>
    <scope>NUCLEOTIDE SEQUENCE [LARGE SCALE GENOMIC DNA]</scope>
    <source>
        <strain evidence="3 4">SYSU A558-1</strain>
    </source>
</reference>
<dbReference type="Gene3D" id="3.40.720.10">
    <property type="entry name" value="Alkaline Phosphatase, subunit A"/>
    <property type="match status" value="1"/>
</dbReference>
<dbReference type="Pfam" id="PF00884">
    <property type="entry name" value="Sulfatase"/>
    <property type="match status" value="1"/>
</dbReference>
<dbReference type="SUPFAM" id="SSF53649">
    <property type="entry name" value="Alkaline phosphatase-like"/>
    <property type="match status" value="1"/>
</dbReference>